<evidence type="ECO:0000313" key="5">
    <source>
        <dbReference type="Proteomes" id="UP001597145"/>
    </source>
</evidence>
<dbReference type="Pfam" id="PF00596">
    <property type="entry name" value="Aldolase_II"/>
    <property type="match status" value="1"/>
</dbReference>
<name>A0ABW4FFW7_9PSEU</name>
<proteinExistence type="predicted"/>
<dbReference type="Gene3D" id="3.40.225.10">
    <property type="entry name" value="Class II aldolase/adducin N-terminal domain"/>
    <property type="match status" value="1"/>
</dbReference>
<keyword evidence="2" id="KW-0456">Lyase</keyword>
<dbReference type="InterPro" id="IPR001303">
    <property type="entry name" value="Aldolase_II/adducin_N"/>
</dbReference>
<reference evidence="5" key="1">
    <citation type="journal article" date="2019" name="Int. J. Syst. Evol. Microbiol.">
        <title>The Global Catalogue of Microorganisms (GCM) 10K type strain sequencing project: providing services to taxonomists for standard genome sequencing and annotation.</title>
        <authorList>
            <consortium name="The Broad Institute Genomics Platform"/>
            <consortium name="The Broad Institute Genome Sequencing Center for Infectious Disease"/>
            <person name="Wu L."/>
            <person name="Ma J."/>
        </authorList>
    </citation>
    <scope>NUCLEOTIDE SEQUENCE [LARGE SCALE GENOMIC DNA]</scope>
    <source>
        <strain evidence="5">JCM 12165</strain>
    </source>
</reference>
<dbReference type="RefSeq" id="WP_343984232.1">
    <property type="nucleotide sequence ID" value="NZ_BAAAJG010000020.1"/>
</dbReference>
<dbReference type="SUPFAM" id="SSF53639">
    <property type="entry name" value="AraD/HMP-PK domain-like"/>
    <property type="match status" value="1"/>
</dbReference>
<dbReference type="InterPro" id="IPR050197">
    <property type="entry name" value="Aldolase_class_II_sugar_metab"/>
</dbReference>
<evidence type="ECO:0000256" key="2">
    <source>
        <dbReference type="ARBA" id="ARBA00023239"/>
    </source>
</evidence>
<sequence length="216" mass="23491">MLLHDERVQLVEFCRRMQADELTVGTSGNISARSGDHIAITPSGAAYEDLTPESICVIDLDGRPVEDGLEPSTEVPMHTSVYAHTDARAVVHTHPLYASTLSAVVTELPPIHYMVALLGGPVRVAPYATFGSPELAENSVRAMDGRFGVILQNHGATTYGDSLATAYTRSVYLEWMCRMYYQARLLGEPNILPAAEIELVARKLQGYGRSAARGSE</sequence>
<dbReference type="Proteomes" id="UP001597145">
    <property type="component" value="Unassembled WGS sequence"/>
</dbReference>
<protein>
    <submittedName>
        <fullName evidence="4">Class II aldolase/adducin family protein</fullName>
    </submittedName>
</protein>
<gene>
    <name evidence="4" type="ORF">ACFSCY_08675</name>
</gene>
<accession>A0ABW4FFW7</accession>
<evidence type="ECO:0000313" key="4">
    <source>
        <dbReference type="EMBL" id="MFD1529515.1"/>
    </source>
</evidence>
<keyword evidence="1" id="KW-0479">Metal-binding</keyword>
<comment type="caution">
    <text evidence="4">The sequence shown here is derived from an EMBL/GenBank/DDBJ whole genome shotgun (WGS) entry which is preliminary data.</text>
</comment>
<feature type="domain" description="Class II aldolase/adducin N-terminal" evidence="3">
    <location>
        <begin position="8"/>
        <end position="181"/>
    </location>
</feature>
<dbReference type="InterPro" id="IPR036409">
    <property type="entry name" value="Aldolase_II/adducin_N_sf"/>
</dbReference>
<dbReference type="SMART" id="SM01007">
    <property type="entry name" value="Aldolase_II"/>
    <property type="match status" value="1"/>
</dbReference>
<evidence type="ECO:0000259" key="3">
    <source>
        <dbReference type="SMART" id="SM01007"/>
    </source>
</evidence>
<dbReference type="PANTHER" id="PTHR22789:SF0">
    <property type="entry name" value="3-OXO-TETRONATE 4-PHOSPHATE DECARBOXYLASE-RELATED"/>
    <property type="match status" value="1"/>
</dbReference>
<evidence type="ECO:0000256" key="1">
    <source>
        <dbReference type="ARBA" id="ARBA00022723"/>
    </source>
</evidence>
<keyword evidence="5" id="KW-1185">Reference proteome</keyword>
<organism evidence="4 5">
    <name type="scientific">Pseudonocardia aurantiaca</name>
    <dbReference type="NCBI Taxonomy" id="75290"/>
    <lineage>
        <taxon>Bacteria</taxon>
        <taxon>Bacillati</taxon>
        <taxon>Actinomycetota</taxon>
        <taxon>Actinomycetes</taxon>
        <taxon>Pseudonocardiales</taxon>
        <taxon>Pseudonocardiaceae</taxon>
        <taxon>Pseudonocardia</taxon>
    </lineage>
</organism>
<dbReference type="EMBL" id="JBHUCP010000005">
    <property type="protein sequence ID" value="MFD1529515.1"/>
    <property type="molecule type" value="Genomic_DNA"/>
</dbReference>
<dbReference type="PANTHER" id="PTHR22789">
    <property type="entry name" value="FUCULOSE PHOSPHATE ALDOLASE"/>
    <property type="match status" value="1"/>
</dbReference>